<comment type="caution">
    <text evidence="2">The sequence shown here is derived from an EMBL/GenBank/DDBJ whole genome shotgun (WGS) entry which is preliminary data.</text>
</comment>
<accession>A0AAN9THA5</accession>
<dbReference type="Proteomes" id="UP001367676">
    <property type="component" value="Unassembled WGS sequence"/>
</dbReference>
<gene>
    <name evidence="2" type="ORF">V9T40_004966</name>
</gene>
<proteinExistence type="predicted"/>
<evidence type="ECO:0000313" key="2">
    <source>
        <dbReference type="EMBL" id="KAK7584003.1"/>
    </source>
</evidence>
<keyword evidence="3" id="KW-1185">Reference proteome</keyword>
<evidence type="ECO:0000313" key="3">
    <source>
        <dbReference type="Proteomes" id="UP001367676"/>
    </source>
</evidence>
<organism evidence="2 3">
    <name type="scientific">Parthenolecanium corni</name>
    <dbReference type="NCBI Taxonomy" id="536013"/>
    <lineage>
        <taxon>Eukaryota</taxon>
        <taxon>Metazoa</taxon>
        <taxon>Ecdysozoa</taxon>
        <taxon>Arthropoda</taxon>
        <taxon>Hexapoda</taxon>
        <taxon>Insecta</taxon>
        <taxon>Pterygota</taxon>
        <taxon>Neoptera</taxon>
        <taxon>Paraneoptera</taxon>
        <taxon>Hemiptera</taxon>
        <taxon>Sternorrhyncha</taxon>
        <taxon>Coccoidea</taxon>
        <taxon>Coccidae</taxon>
        <taxon>Parthenolecanium</taxon>
    </lineage>
</organism>
<feature type="compositionally biased region" description="Polar residues" evidence="1">
    <location>
        <begin position="71"/>
        <end position="83"/>
    </location>
</feature>
<protein>
    <submittedName>
        <fullName evidence="2">Uncharacterized protein</fullName>
    </submittedName>
</protein>
<feature type="region of interest" description="Disordered" evidence="1">
    <location>
        <begin position="1"/>
        <end position="26"/>
    </location>
</feature>
<evidence type="ECO:0000256" key="1">
    <source>
        <dbReference type="SAM" id="MobiDB-lite"/>
    </source>
</evidence>
<dbReference type="AlphaFoldDB" id="A0AAN9THA5"/>
<name>A0AAN9THA5_9HEMI</name>
<dbReference type="EMBL" id="JBBCAQ010000032">
    <property type="protein sequence ID" value="KAK7584003.1"/>
    <property type="molecule type" value="Genomic_DNA"/>
</dbReference>
<reference evidence="2 3" key="1">
    <citation type="submission" date="2024-03" db="EMBL/GenBank/DDBJ databases">
        <title>Adaptation during the transition from Ophiocordyceps entomopathogen to insect associate is accompanied by gene loss and intensified selection.</title>
        <authorList>
            <person name="Ward C.M."/>
            <person name="Onetto C.A."/>
            <person name="Borneman A.R."/>
        </authorList>
    </citation>
    <scope>NUCLEOTIDE SEQUENCE [LARGE SCALE GENOMIC DNA]</scope>
    <source>
        <strain evidence="2">AWRI1</strain>
        <tissue evidence="2">Single Adult Female</tissue>
    </source>
</reference>
<sequence length="83" mass="9141">MADDESEGDPGSSDTRQPATAFGEKETTHARLNLPAQHLELSVVLGRQWLIGKRRISEWHQQGGCAHESKISASISQESFLPK</sequence>
<feature type="region of interest" description="Disordered" evidence="1">
    <location>
        <begin position="60"/>
        <end position="83"/>
    </location>
</feature>